<dbReference type="Gramene" id="OMO61347">
    <property type="protein sequence ID" value="OMO61347"/>
    <property type="gene ID" value="CCACVL1_23590"/>
</dbReference>
<dbReference type="EMBL" id="AWWV01013495">
    <property type="protein sequence ID" value="OMO61347.1"/>
    <property type="molecule type" value="Genomic_DNA"/>
</dbReference>
<gene>
    <name evidence="3" type="ORF">CCACVL1_23590</name>
</gene>
<evidence type="ECO:0000259" key="2">
    <source>
        <dbReference type="Pfam" id="PF03732"/>
    </source>
</evidence>
<evidence type="ECO:0000313" key="3">
    <source>
        <dbReference type="EMBL" id="OMO61347.1"/>
    </source>
</evidence>
<comment type="caution">
    <text evidence="3">The sequence shown here is derived from an EMBL/GenBank/DDBJ whole genome shotgun (WGS) entry which is preliminary data.</text>
</comment>
<feature type="region of interest" description="Disordered" evidence="1">
    <location>
        <begin position="365"/>
        <end position="393"/>
    </location>
</feature>
<dbReference type="OrthoDB" id="999762at2759"/>
<dbReference type="PANTHER" id="PTHR33223">
    <property type="entry name" value="CCHC-TYPE DOMAIN-CONTAINING PROTEIN"/>
    <property type="match status" value="1"/>
</dbReference>
<dbReference type="PANTHER" id="PTHR33223:SF6">
    <property type="entry name" value="CCHC-TYPE DOMAIN-CONTAINING PROTEIN"/>
    <property type="match status" value="1"/>
</dbReference>
<feature type="domain" description="Retrotransposon gag" evidence="2">
    <location>
        <begin position="61"/>
        <end position="152"/>
    </location>
</feature>
<sequence length="702" mass="81475">MKSPCIDYLEDFSFELKPGVVRLLPIFHGGPHENRHEHLQDFIIKCAMITGMPQEQAKLRTFPITLEGKAKEWFWSLPSKSITSWKEMERVFLNQYFPEAKRADVRRRINSCRQLPKEKWFQYWKRYNKICESCPYHNISEELLIQQFYDGLFYEDRVYIDATSGGSLTFKTPTEVRKLLNIMAENIHQFSTSEEILKPKEPEAESSMHKEMKKMKEVVQSLVTEKDKVYQLLSKQIADQQDTIANFMRYMVANQGVKHHQQSILQASLNEAQGQENNMEHDNELNNAQRYGINSMGMEDDQPRITKEMESQETPFPFSTPQVKAVLPTPEMKPSPTVIPHVQMLSNEESSVKRKEKEKFDFGINSVSSPTISQDPPRKKREPKKIMPPNDCPAPFPQLLEPQKTCCEESQLNSLHKWKVNIPLVATIKQVPKEEWKMVDGLTTQKDHEEEIEDTFSWEEPTNSEPSTMEGEFHEIVVPIMKEIEEVLSKAMDDLESQELKEQNPIQFSSNDEDDTLCMVCIPTTPKETPKIVQEVKEIPKEDIEMDIPPPSLPKIAKHEEPPYDEHFGHPKDLKDLVDDQVLELTYPNLEVNKFLKQESYGEEEWISMDQFLLKDEEINQVEDTPQRQVRSYANHGCHKLSLHQPLTATQMALSFIAIHGVALNKIGECFPYLLFCASHFCVHIPLTSSYLLFALKWYDPP</sequence>
<dbReference type="Proteomes" id="UP000188268">
    <property type="component" value="Unassembled WGS sequence"/>
</dbReference>
<evidence type="ECO:0000313" key="4">
    <source>
        <dbReference type="Proteomes" id="UP000188268"/>
    </source>
</evidence>
<reference evidence="3 4" key="1">
    <citation type="submission" date="2013-09" db="EMBL/GenBank/DDBJ databases">
        <title>Corchorus capsularis genome sequencing.</title>
        <authorList>
            <person name="Alam M."/>
            <person name="Haque M.S."/>
            <person name="Islam M.S."/>
            <person name="Emdad E.M."/>
            <person name="Islam M.M."/>
            <person name="Ahmed B."/>
            <person name="Halim A."/>
            <person name="Hossen Q.M.M."/>
            <person name="Hossain M.Z."/>
            <person name="Ahmed R."/>
            <person name="Khan M.M."/>
            <person name="Islam R."/>
            <person name="Rashid M.M."/>
            <person name="Khan S.A."/>
            <person name="Rahman M.S."/>
            <person name="Alam M."/>
        </authorList>
    </citation>
    <scope>NUCLEOTIDE SEQUENCE [LARGE SCALE GENOMIC DNA]</scope>
    <source>
        <strain evidence="4">cv. CVL-1</strain>
        <tissue evidence="3">Whole seedling</tissue>
    </source>
</reference>
<dbReference type="Pfam" id="PF03732">
    <property type="entry name" value="Retrotrans_gag"/>
    <property type="match status" value="1"/>
</dbReference>
<organism evidence="3 4">
    <name type="scientific">Corchorus capsularis</name>
    <name type="common">Jute</name>
    <dbReference type="NCBI Taxonomy" id="210143"/>
    <lineage>
        <taxon>Eukaryota</taxon>
        <taxon>Viridiplantae</taxon>
        <taxon>Streptophyta</taxon>
        <taxon>Embryophyta</taxon>
        <taxon>Tracheophyta</taxon>
        <taxon>Spermatophyta</taxon>
        <taxon>Magnoliopsida</taxon>
        <taxon>eudicotyledons</taxon>
        <taxon>Gunneridae</taxon>
        <taxon>Pentapetalae</taxon>
        <taxon>rosids</taxon>
        <taxon>malvids</taxon>
        <taxon>Malvales</taxon>
        <taxon>Malvaceae</taxon>
        <taxon>Grewioideae</taxon>
        <taxon>Apeibeae</taxon>
        <taxon>Corchorus</taxon>
    </lineage>
</organism>
<feature type="compositionally biased region" description="Polar residues" evidence="1">
    <location>
        <begin position="365"/>
        <end position="374"/>
    </location>
</feature>
<proteinExistence type="predicted"/>
<name>A0A1R3GTH3_COCAP</name>
<protein>
    <submittedName>
        <fullName evidence="3">Retrotransposon gag protein</fullName>
    </submittedName>
</protein>
<dbReference type="InterPro" id="IPR005162">
    <property type="entry name" value="Retrotrans_gag_dom"/>
</dbReference>
<keyword evidence="4" id="KW-1185">Reference proteome</keyword>
<accession>A0A1R3GTH3</accession>
<dbReference type="AlphaFoldDB" id="A0A1R3GTH3"/>
<evidence type="ECO:0000256" key="1">
    <source>
        <dbReference type="SAM" id="MobiDB-lite"/>
    </source>
</evidence>